<gene>
    <name evidence="1" type="ORF">NCTC11532_00796</name>
</gene>
<dbReference type="RefSeq" id="WP_031564081.1">
    <property type="nucleotide sequence ID" value="NZ_CAAAIS010000011.1"/>
</dbReference>
<organism evidence="1 2">
    <name type="scientific">Legionella wadsworthii</name>
    <dbReference type="NCBI Taxonomy" id="28088"/>
    <lineage>
        <taxon>Bacteria</taxon>
        <taxon>Pseudomonadati</taxon>
        <taxon>Pseudomonadota</taxon>
        <taxon>Gammaproteobacteria</taxon>
        <taxon>Legionellales</taxon>
        <taxon>Legionellaceae</taxon>
        <taxon>Legionella</taxon>
    </lineage>
</organism>
<dbReference type="AlphaFoldDB" id="A0A378LX36"/>
<dbReference type="Proteomes" id="UP000255297">
    <property type="component" value="Unassembled WGS sequence"/>
</dbReference>
<keyword evidence="2" id="KW-1185">Reference proteome</keyword>
<protein>
    <submittedName>
        <fullName evidence="1">Uncharacterized protein</fullName>
    </submittedName>
</protein>
<dbReference type="OrthoDB" id="5639170at2"/>
<name>A0A378LX36_9GAMM</name>
<accession>A0A378LX36</accession>
<sequence length="75" mass="8868">MNHDKVANPIKFYKHPDEVKKDNSLSTTDKIKLLENWLDDIKLKLIAEDESMYSTQSRPKYFVAEIQKLLEENTK</sequence>
<proteinExistence type="predicted"/>
<evidence type="ECO:0000313" key="1">
    <source>
        <dbReference type="EMBL" id="STY28621.1"/>
    </source>
</evidence>
<evidence type="ECO:0000313" key="2">
    <source>
        <dbReference type="Proteomes" id="UP000255297"/>
    </source>
</evidence>
<reference evidence="1 2" key="1">
    <citation type="submission" date="2018-06" db="EMBL/GenBank/DDBJ databases">
        <authorList>
            <consortium name="Pathogen Informatics"/>
            <person name="Doyle S."/>
        </authorList>
    </citation>
    <scope>NUCLEOTIDE SEQUENCE [LARGE SCALE GENOMIC DNA]</scope>
    <source>
        <strain evidence="1 2">NCTC11532</strain>
    </source>
</reference>
<dbReference type="EMBL" id="UGPB01000001">
    <property type="protein sequence ID" value="STY28621.1"/>
    <property type="molecule type" value="Genomic_DNA"/>
</dbReference>